<dbReference type="PANTHER" id="PTHR35374">
    <property type="entry name" value="CYCLIN-DEPENDENT KINASE 11A-LIKE"/>
    <property type="match status" value="1"/>
</dbReference>
<organism evidence="3 4">
    <name type="scientific">Apolygus lucorum</name>
    <name type="common">Small green plant bug</name>
    <name type="synonym">Lygocoris lucorum</name>
    <dbReference type="NCBI Taxonomy" id="248454"/>
    <lineage>
        <taxon>Eukaryota</taxon>
        <taxon>Metazoa</taxon>
        <taxon>Ecdysozoa</taxon>
        <taxon>Arthropoda</taxon>
        <taxon>Hexapoda</taxon>
        <taxon>Insecta</taxon>
        <taxon>Pterygota</taxon>
        <taxon>Neoptera</taxon>
        <taxon>Paraneoptera</taxon>
        <taxon>Hemiptera</taxon>
        <taxon>Heteroptera</taxon>
        <taxon>Panheteroptera</taxon>
        <taxon>Cimicomorpha</taxon>
        <taxon>Miridae</taxon>
        <taxon>Mirini</taxon>
        <taxon>Apolygus</taxon>
    </lineage>
</organism>
<dbReference type="EMBL" id="WIXP02000014">
    <property type="protein sequence ID" value="KAF6200036.1"/>
    <property type="molecule type" value="Genomic_DNA"/>
</dbReference>
<feature type="coiled-coil region" evidence="1">
    <location>
        <begin position="6"/>
        <end position="36"/>
    </location>
</feature>
<sequence length="267" mass="30435">MRKPKKEMTVKEADKIKELKQELRRAFREARVDELNDRETKERMFAPITEQLVEVKNAIKQADEDLSKKLEIASYLQAPIATSSPVKKRKLVTFGPTNTFEIKPTEGASALVDTASDETVVNMNSTLSSIMDKVDRNEIPSNSVGPKGIGSIARLYIRQDDKQFGIWGKEDKIYIGDQQIQVDEDNIIIQNVKYKGTHGLWRLLTDPLGPDPDKYTQEDLKVYKKILIQTNSLYQKNDPTTNKVKSSTGKKWRDLIAPIWKEIKAKA</sequence>
<dbReference type="OrthoDB" id="6620471at2759"/>
<evidence type="ECO:0000313" key="3">
    <source>
        <dbReference type="EMBL" id="KAF6200036.1"/>
    </source>
</evidence>
<feature type="domain" description="DUF8207" evidence="2">
    <location>
        <begin position="161"/>
        <end position="260"/>
    </location>
</feature>
<reference evidence="3" key="1">
    <citation type="journal article" date="2021" name="Mol. Ecol. Resour.">
        <title>Apolygus lucorum genome provides insights into omnivorousness and mesophyll feeding.</title>
        <authorList>
            <person name="Liu Y."/>
            <person name="Liu H."/>
            <person name="Wang H."/>
            <person name="Huang T."/>
            <person name="Liu B."/>
            <person name="Yang B."/>
            <person name="Yin L."/>
            <person name="Li B."/>
            <person name="Zhang Y."/>
            <person name="Zhang S."/>
            <person name="Jiang F."/>
            <person name="Zhang X."/>
            <person name="Ren Y."/>
            <person name="Wang B."/>
            <person name="Wang S."/>
            <person name="Lu Y."/>
            <person name="Wu K."/>
            <person name="Fan W."/>
            <person name="Wang G."/>
        </authorList>
    </citation>
    <scope>NUCLEOTIDE SEQUENCE</scope>
    <source>
        <strain evidence="3">12Hb</strain>
    </source>
</reference>
<accession>A0A8S9WW69</accession>
<dbReference type="PANTHER" id="PTHR35374:SF1">
    <property type="entry name" value="PROTEIN KINASE DOMAIN-CONTAINING PROTEIN"/>
    <property type="match status" value="1"/>
</dbReference>
<evidence type="ECO:0000259" key="2">
    <source>
        <dbReference type="Pfam" id="PF26634"/>
    </source>
</evidence>
<dbReference type="AlphaFoldDB" id="A0A8S9WW69"/>
<evidence type="ECO:0000256" key="1">
    <source>
        <dbReference type="SAM" id="Coils"/>
    </source>
</evidence>
<name>A0A8S9WW69_APOLU</name>
<keyword evidence="1" id="KW-0175">Coiled coil</keyword>
<keyword evidence="4" id="KW-1185">Reference proteome</keyword>
<dbReference type="InterPro" id="IPR058520">
    <property type="entry name" value="DUF8207"/>
</dbReference>
<comment type="caution">
    <text evidence="3">The sequence shown here is derived from an EMBL/GenBank/DDBJ whole genome shotgun (WGS) entry which is preliminary data.</text>
</comment>
<proteinExistence type="predicted"/>
<evidence type="ECO:0000313" key="4">
    <source>
        <dbReference type="Proteomes" id="UP000466442"/>
    </source>
</evidence>
<gene>
    <name evidence="3" type="ORF">GE061_006336</name>
</gene>
<dbReference type="Pfam" id="PF26634">
    <property type="entry name" value="DUF8207"/>
    <property type="match status" value="1"/>
</dbReference>
<protein>
    <recommendedName>
        <fullName evidence="2">DUF8207 domain-containing protein</fullName>
    </recommendedName>
</protein>
<dbReference type="Proteomes" id="UP000466442">
    <property type="component" value="Unassembled WGS sequence"/>
</dbReference>